<organism evidence="1 2">
    <name type="scientific">Allomeiothermus silvanus (strain ATCC 700542 / DSM 9946 / NBRC 106475 / NCIMB 13440 / VI-R2)</name>
    <name type="common">Thermus silvanus</name>
    <dbReference type="NCBI Taxonomy" id="526227"/>
    <lineage>
        <taxon>Bacteria</taxon>
        <taxon>Thermotogati</taxon>
        <taxon>Deinococcota</taxon>
        <taxon>Deinococci</taxon>
        <taxon>Thermales</taxon>
        <taxon>Thermaceae</taxon>
        <taxon>Allomeiothermus</taxon>
    </lineage>
</organism>
<dbReference type="AlphaFoldDB" id="D7BJJ3"/>
<proteinExistence type="predicted"/>
<evidence type="ECO:0000313" key="1">
    <source>
        <dbReference type="EMBL" id="ADH65349.1"/>
    </source>
</evidence>
<dbReference type="RefSeq" id="WP_013159825.1">
    <property type="nucleotide sequence ID" value="NC_014214.1"/>
</dbReference>
<keyword evidence="2" id="KW-1185">Reference proteome</keyword>
<gene>
    <name evidence="1" type="ORF">Mesil_3556</name>
</gene>
<protein>
    <submittedName>
        <fullName evidence="1">Uncharacterized protein</fullName>
    </submittedName>
</protein>
<name>D7BJJ3_ALLS1</name>
<evidence type="ECO:0000313" key="2">
    <source>
        <dbReference type="Proteomes" id="UP000001916"/>
    </source>
</evidence>
<geneLocation type="plasmid" evidence="1 2">
    <name>pMESIL02</name>
</geneLocation>
<dbReference type="EMBL" id="CP002044">
    <property type="protein sequence ID" value="ADH65349.1"/>
    <property type="molecule type" value="Genomic_DNA"/>
</dbReference>
<dbReference type="Proteomes" id="UP000001916">
    <property type="component" value="Plasmid pMESIL02"/>
</dbReference>
<sequence length="139" mass="15654">MGSYLRVGAYRDFCTGSVGCDVDVYRLGLCVLVVLQNPNDPIEAVARKVRREILAPEGLEGLEGYWVVWSRADGVARTVVFRDPERLEGPTWQYLPAKEFEKILSAFEAPDPLEGWIREGALDLEGWAESSGEHRRRSN</sequence>
<reference evidence="1 2" key="1">
    <citation type="journal article" date="2010" name="Stand. Genomic Sci.">
        <title>Complete genome sequence of Meiothermus silvanus type strain (VI-R2).</title>
        <authorList>
            <person name="Sikorski J."/>
            <person name="Tindall B.J."/>
            <person name="Lowry S."/>
            <person name="Lucas S."/>
            <person name="Nolan M."/>
            <person name="Copeland A."/>
            <person name="Glavina Del Rio T."/>
            <person name="Tice H."/>
            <person name="Cheng J.F."/>
            <person name="Han C."/>
            <person name="Pitluck S."/>
            <person name="Liolios K."/>
            <person name="Ivanova N."/>
            <person name="Mavromatis K."/>
            <person name="Mikhailova N."/>
            <person name="Pati A."/>
            <person name="Goodwin L."/>
            <person name="Chen A."/>
            <person name="Palaniappan K."/>
            <person name="Land M."/>
            <person name="Hauser L."/>
            <person name="Chang Y.J."/>
            <person name="Jeffries C.D."/>
            <person name="Rohde M."/>
            <person name="Goker M."/>
            <person name="Woyke T."/>
            <person name="Bristow J."/>
            <person name="Eisen J.A."/>
            <person name="Markowitz V."/>
            <person name="Hugenholtz P."/>
            <person name="Kyrpides N.C."/>
            <person name="Klenk H.P."/>
            <person name="Lapidus A."/>
        </authorList>
    </citation>
    <scope>NUCLEOTIDE SEQUENCE [LARGE SCALE GENOMIC DNA]</scope>
    <source>
        <strain evidence="2">ATCC 700542 / DSM 9946 / VI-R2</strain>
        <plasmid evidence="2">Plasmid pMESIL02</plasmid>
    </source>
</reference>
<accession>D7BJJ3</accession>
<keyword evidence="1" id="KW-0614">Plasmid</keyword>
<dbReference type="HOGENOM" id="CLU_147340_0_0_0"/>
<dbReference type="KEGG" id="msv:Mesil_3556"/>